<keyword evidence="1" id="KW-0472">Membrane</keyword>
<dbReference type="Proteomes" id="UP000626109">
    <property type="component" value="Unassembled WGS sequence"/>
</dbReference>
<evidence type="ECO:0000313" key="2">
    <source>
        <dbReference type="EMBL" id="CAE8672498.1"/>
    </source>
</evidence>
<dbReference type="EMBL" id="CAJNNW010024451">
    <property type="protein sequence ID" value="CAE8672498.1"/>
    <property type="molecule type" value="Genomic_DNA"/>
</dbReference>
<keyword evidence="1" id="KW-0812">Transmembrane</keyword>
<gene>
    <name evidence="2" type="ORF">PGLA2088_LOCUS18102</name>
</gene>
<keyword evidence="1" id="KW-1133">Transmembrane helix</keyword>
<protein>
    <submittedName>
        <fullName evidence="2">Uncharacterized protein</fullName>
    </submittedName>
</protein>
<feature type="transmembrane region" description="Helical" evidence="1">
    <location>
        <begin position="212"/>
        <end position="234"/>
    </location>
</feature>
<comment type="caution">
    <text evidence="2">The sequence shown here is derived from an EMBL/GenBank/DDBJ whole genome shotgun (WGS) entry which is preliminary data.</text>
</comment>
<name>A0A813JA93_POLGL</name>
<evidence type="ECO:0000256" key="1">
    <source>
        <dbReference type="SAM" id="Phobius"/>
    </source>
</evidence>
<reference evidence="2" key="1">
    <citation type="submission" date="2021-02" db="EMBL/GenBank/DDBJ databases">
        <authorList>
            <person name="Dougan E. K."/>
            <person name="Rhodes N."/>
            <person name="Thang M."/>
            <person name="Chan C."/>
        </authorList>
    </citation>
    <scope>NUCLEOTIDE SEQUENCE</scope>
</reference>
<dbReference type="AlphaFoldDB" id="A0A813JA93"/>
<organism evidence="2 3">
    <name type="scientific">Polarella glacialis</name>
    <name type="common">Dinoflagellate</name>
    <dbReference type="NCBI Taxonomy" id="89957"/>
    <lineage>
        <taxon>Eukaryota</taxon>
        <taxon>Sar</taxon>
        <taxon>Alveolata</taxon>
        <taxon>Dinophyceae</taxon>
        <taxon>Suessiales</taxon>
        <taxon>Suessiaceae</taxon>
        <taxon>Polarella</taxon>
    </lineage>
</organism>
<sequence length="256" mass="27316">MKKAKSILLTDLRRSRYLRQGVKGKQSEMADADFEYVLDDAELQFGWQPTNVLGRGSMSVTDGGACSRYETICNVTGREVFWRAPQSKPTKAVSCVKVSLRRAQKHPMIIRSIRARSSHGRRASAVAALPSTATTMRRTKPTTASTTKLPVATLPPAVLAAAASAVASQGAIYGPGRPLPSIVAVRSPADAEAAAKALALQMARWKDRHTTWTLTVCVAFTSGAVAGVVGIVVARLQLAASLGRSSRRSRSKVAQS</sequence>
<evidence type="ECO:0000313" key="3">
    <source>
        <dbReference type="Proteomes" id="UP000626109"/>
    </source>
</evidence>
<accession>A0A813JA93</accession>
<proteinExistence type="predicted"/>